<organism evidence="8 9">
    <name type="scientific">Dunaliella salina</name>
    <name type="common">Green alga</name>
    <name type="synonym">Protococcus salinus</name>
    <dbReference type="NCBI Taxonomy" id="3046"/>
    <lineage>
        <taxon>Eukaryota</taxon>
        <taxon>Viridiplantae</taxon>
        <taxon>Chlorophyta</taxon>
        <taxon>core chlorophytes</taxon>
        <taxon>Chlorophyceae</taxon>
        <taxon>CS clade</taxon>
        <taxon>Chlamydomonadales</taxon>
        <taxon>Dunaliellaceae</taxon>
        <taxon>Dunaliella</taxon>
    </lineage>
</organism>
<evidence type="ECO:0000256" key="2">
    <source>
        <dbReference type="ARBA" id="ARBA00022448"/>
    </source>
</evidence>
<name>A0ABQ7GXK0_DUNSA</name>
<dbReference type="SUPFAM" id="SSF52540">
    <property type="entry name" value="P-loop containing nucleoside triphosphate hydrolases"/>
    <property type="match status" value="1"/>
</dbReference>
<feature type="compositionally biased region" description="Low complexity" evidence="6">
    <location>
        <begin position="475"/>
        <end position="538"/>
    </location>
</feature>
<feature type="compositionally biased region" description="Polar residues" evidence="6">
    <location>
        <begin position="284"/>
        <end position="296"/>
    </location>
</feature>
<keyword evidence="4" id="KW-0547">Nucleotide-binding</keyword>
<keyword evidence="3" id="KW-0677">Repeat</keyword>
<dbReference type="Pfam" id="PF00005">
    <property type="entry name" value="ABC_tran"/>
    <property type="match status" value="1"/>
</dbReference>
<proteinExistence type="inferred from homology"/>
<dbReference type="PANTHER" id="PTHR19229:SF36">
    <property type="entry name" value="ATP-BINDING CASSETTE SUB-FAMILY A MEMBER 2"/>
    <property type="match status" value="1"/>
</dbReference>
<dbReference type="SMART" id="SM00382">
    <property type="entry name" value="AAA"/>
    <property type="match status" value="1"/>
</dbReference>
<keyword evidence="2" id="KW-0813">Transport</keyword>
<feature type="region of interest" description="Disordered" evidence="6">
    <location>
        <begin position="347"/>
        <end position="548"/>
    </location>
</feature>
<dbReference type="EMBL" id="MU069546">
    <property type="protein sequence ID" value="KAF5839338.1"/>
    <property type="molecule type" value="Genomic_DNA"/>
</dbReference>
<reference evidence="8" key="1">
    <citation type="submission" date="2017-08" db="EMBL/GenBank/DDBJ databases">
        <authorList>
            <person name="Polle J.E."/>
            <person name="Barry K."/>
            <person name="Cushman J."/>
            <person name="Schmutz J."/>
            <person name="Tran D."/>
            <person name="Hathwaick L.T."/>
            <person name="Yim W.C."/>
            <person name="Jenkins J."/>
            <person name="Mckie-Krisberg Z.M."/>
            <person name="Prochnik S."/>
            <person name="Lindquist E."/>
            <person name="Dockter R.B."/>
            <person name="Adam C."/>
            <person name="Molina H."/>
            <person name="Bunkerborg J."/>
            <person name="Jin E."/>
            <person name="Buchheim M."/>
            <person name="Magnuson J."/>
        </authorList>
    </citation>
    <scope>NUCLEOTIDE SEQUENCE</scope>
    <source>
        <strain evidence="8">CCAP 19/18</strain>
    </source>
</reference>
<comment type="similarity">
    <text evidence="1">Belongs to the ABC transporter superfamily. ABCA family. CPR flippase (TC 3.A.1.211) subfamily.</text>
</comment>
<protein>
    <recommendedName>
        <fullName evidence="7">ABC transporter domain-containing protein</fullName>
    </recommendedName>
</protein>
<keyword evidence="9" id="KW-1185">Reference proteome</keyword>
<feature type="compositionally biased region" description="Low complexity" evidence="6">
    <location>
        <begin position="415"/>
        <end position="427"/>
    </location>
</feature>
<dbReference type="Gene3D" id="3.40.50.300">
    <property type="entry name" value="P-loop containing nucleotide triphosphate hydrolases"/>
    <property type="match status" value="1"/>
</dbReference>
<gene>
    <name evidence="8" type="ORF">DUNSADRAFT_1022</name>
</gene>
<dbReference type="InterPro" id="IPR026082">
    <property type="entry name" value="ABCA"/>
</dbReference>
<dbReference type="PROSITE" id="PS50893">
    <property type="entry name" value="ABC_TRANSPORTER_2"/>
    <property type="match status" value="1"/>
</dbReference>
<feature type="compositionally biased region" description="Low complexity" evidence="6">
    <location>
        <begin position="364"/>
        <end position="378"/>
    </location>
</feature>
<dbReference type="Proteomes" id="UP000815325">
    <property type="component" value="Unassembled WGS sequence"/>
</dbReference>
<feature type="region of interest" description="Disordered" evidence="6">
    <location>
        <begin position="563"/>
        <end position="590"/>
    </location>
</feature>
<dbReference type="PANTHER" id="PTHR19229">
    <property type="entry name" value="ATP-BINDING CASSETTE TRANSPORTER SUBFAMILY A ABCA"/>
    <property type="match status" value="1"/>
</dbReference>
<comment type="caution">
    <text evidence="8">The sequence shown here is derived from an EMBL/GenBank/DDBJ whole genome shotgun (WGS) entry which is preliminary data.</text>
</comment>
<dbReference type="InterPro" id="IPR003593">
    <property type="entry name" value="AAA+_ATPase"/>
</dbReference>
<dbReference type="InterPro" id="IPR003439">
    <property type="entry name" value="ABC_transporter-like_ATP-bd"/>
</dbReference>
<evidence type="ECO:0000313" key="9">
    <source>
        <dbReference type="Proteomes" id="UP000815325"/>
    </source>
</evidence>
<evidence type="ECO:0000313" key="8">
    <source>
        <dbReference type="EMBL" id="KAF5839338.1"/>
    </source>
</evidence>
<evidence type="ECO:0000256" key="5">
    <source>
        <dbReference type="ARBA" id="ARBA00022840"/>
    </source>
</evidence>
<feature type="region of interest" description="Disordered" evidence="6">
    <location>
        <begin position="224"/>
        <end position="249"/>
    </location>
</feature>
<dbReference type="InterPro" id="IPR027417">
    <property type="entry name" value="P-loop_NTPase"/>
</dbReference>
<evidence type="ECO:0000256" key="1">
    <source>
        <dbReference type="ARBA" id="ARBA00008526"/>
    </source>
</evidence>
<feature type="compositionally biased region" description="Low complexity" evidence="6">
    <location>
        <begin position="397"/>
        <end position="407"/>
    </location>
</feature>
<accession>A0ABQ7GXK0</accession>
<feature type="region of interest" description="Disordered" evidence="6">
    <location>
        <begin position="1022"/>
        <end position="1073"/>
    </location>
</feature>
<feature type="compositionally biased region" description="Polar residues" evidence="6">
    <location>
        <begin position="1027"/>
        <end position="1041"/>
    </location>
</feature>
<dbReference type="CDD" id="cd03263">
    <property type="entry name" value="ABC_subfamily_A"/>
    <property type="match status" value="1"/>
</dbReference>
<keyword evidence="5" id="KW-0067">ATP-binding</keyword>
<evidence type="ECO:0000256" key="6">
    <source>
        <dbReference type="SAM" id="MobiDB-lite"/>
    </source>
</evidence>
<dbReference type="InterPro" id="IPR017871">
    <property type="entry name" value="ABC_transporter-like_CS"/>
</dbReference>
<sequence length="1133" mass="117306">MALYLDSIVPQEPGGTALPWYFLMMPSFWSSNKGYDPSHAKHALDRAEKEVQRKQSILGASAAAAAAAAAATDVPALPTLDATTCNRQLKEAQAGLLRDLHPACIEHADGGNEENGARDWEGNIWASSSAVDGAEREVDDTQASHLPPKACVGILEDDPDVAAEAANAQAICARFLAAHLHPSTSHQDDAPGWASFFPASDTPVLQHKASNTIEDGTALPAAAAHVRDPPPGNTSCTHSSSTSSTVECLHRPGAPSAPALLVAAGQGLPLVGYGGVAPRGPGSMDSTRTMTGSSTQEKCEGEGAGPNTDAAPHTTSAVPVGALMDGRNGDGSAQGAAEGLSFARVGGEKQGLGSADAQQPEQISAGGASVNVSSVSTSHEAEDQGGHTNSHSLSKMAAATAAVSTAAPHLKGHTSRSASSSQSSSNHSDVHQAARSGQTGAQPITPVAPPQQQASDQPSQAPGADHLPSFPPAAPALSHSSTGHPTSSHTSASSSTQASPGAASPAPYQQQHHTQYQQQSEAGTSVSSSTASMANSGGPVYARTGSSSAGSLHVHVGADTHAGTGAARTITDSTGGLSVGRDGRTDTGLAAPLATGLDHRQLAHEQQAGLKQAHRDGAGVLDEIAQDCMGAEGEGQFERKKEDSSHPSQLLPPGVHLFGLQKMFLRSQWWMPQFWLAKHGSKDGGAEGDGTNAPKASMLSWLACMCWPPSTWQWLKQWWADLKKANSLVAVNGVWLSLSPGNCFCLLGPNGAGKTTIIKCLTGAAQASGGDALVWGHSVRGPSGLSAARALTGVCPQFDVLWPQLTGIEHLNLFSHIKGLSSEVAMAEESASLLKQVGLTKAGGVRSGAYSGGMRRRLSLAIALLGDPALLVLDEPTTGLDPVSRRGVWNLLSDAKHGRVMLLTTHSMEEADVLGDRIGIIAAGMLRCLGSGLRLKTRFGDGIRVSVALATKPGEGAAGMDARREVVRRAVQQQLEHPNLFLGHPKLAPQPTESKQLCNLNGQLNGQAGGAGSTVCREEEGFEDARSSFQAGSSVRSSGSMQEEPYRRCSNEGGFGNGREQGSGSEEPEHKDVLGGSTYEHFLVPKEREDVLPELFLCLEELSASVGIVDIQVGLTPLEDVFLKVVSGLSASR</sequence>
<evidence type="ECO:0000256" key="3">
    <source>
        <dbReference type="ARBA" id="ARBA00022737"/>
    </source>
</evidence>
<feature type="region of interest" description="Disordered" evidence="6">
    <location>
        <begin position="279"/>
        <end position="335"/>
    </location>
</feature>
<evidence type="ECO:0000259" key="7">
    <source>
        <dbReference type="PROSITE" id="PS50893"/>
    </source>
</evidence>
<feature type="domain" description="ABC transporter" evidence="7">
    <location>
        <begin position="715"/>
        <end position="948"/>
    </location>
</feature>
<dbReference type="PROSITE" id="PS00211">
    <property type="entry name" value="ABC_TRANSPORTER_1"/>
    <property type="match status" value="1"/>
</dbReference>
<feature type="compositionally biased region" description="Low complexity" evidence="6">
    <location>
        <begin position="450"/>
        <end position="468"/>
    </location>
</feature>
<evidence type="ECO:0000256" key="4">
    <source>
        <dbReference type="ARBA" id="ARBA00022741"/>
    </source>
</evidence>
<feature type="compositionally biased region" description="Low complexity" evidence="6">
    <location>
        <begin position="234"/>
        <end position="245"/>
    </location>
</feature>